<evidence type="ECO:0000259" key="12">
    <source>
        <dbReference type="Pfam" id="PF07730"/>
    </source>
</evidence>
<evidence type="ECO:0000256" key="3">
    <source>
        <dbReference type="ARBA" id="ARBA00022553"/>
    </source>
</evidence>
<keyword evidence="10" id="KW-0812">Transmembrane</keyword>
<evidence type="ECO:0000259" key="11">
    <source>
        <dbReference type="Pfam" id="PF02518"/>
    </source>
</evidence>
<sequence>MAQVRGGVRLPSDLVHAGIAVVSAGMALVEGPPVVPVVVCLGLALVPWVLVAAGVDLPLAFFAVMAVAPVVPVVAWSGVGSALFLTTAAASRVASRSDRRPLVGLTTLAAAAVPFTPFAGLLPPGVGDAERGAGSLYFAFGTVLGVLVGILLHRAAVLTDELRVAHERLAEAAARQERQRIARDVHDLVAHSLTVVVLHVGGARRVLRTDPRAAEGALEEAERVCRESLDGIRGVVGLLRSERDERPVVSLDLAELARGYRAAGLPVEVRTSGDPGSLPLVVRVTLHRVVREALANAARHAGTAPVEVRVVVGDAGVEARITNGRPDAGPDTTDRATADPAASGHGGFGLVGLRERVASLGGELTGGPDGGAWVVRCSLPRHGAARVADRPAPSPLGGRG</sequence>
<evidence type="ECO:0000256" key="5">
    <source>
        <dbReference type="ARBA" id="ARBA00022741"/>
    </source>
</evidence>
<gene>
    <name evidence="13" type="ORF">ABQ292_25755</name>
</gene>
<evidence type="ECO:0000313" key="13">
    <source>
        <dbReference type="EMBL" id="MEX5721759.1"/>
    </source>
</evidence>
<keyword evidence="10" id="KW-1133">Transmembrane helix</keyword>
<feature type="transmembrane region" description="Helical" evidence="10">
    <location>
        <begin position="102"/>
        <end position="122"/>
    </location>
</feature>
<keyword evidence="5" id="KW-0547">Nucleotide-binding</keyword>
<feature type="domain" description="Histidine kinase/HSP90-like ATPase" evidence="11">
    <location>
        <begin position="284"/>
        <end position="380"/>
    </location>
</feature>
<keyword evidence="10" id="KW-0472">Membrane</keyword>
<dbReference type="CDD" id="cd16917">
    <property type="entry name" value="HATPase_UhpB-NarQ-NarX-like"/>
    <property type="match status" value="1"/>
</dbReference>
<dbReference type="GO" id="GO:0016301">
    <property type="term" value="F:kinase activity"/>
    <property type="evidence" value="ECO:0007669"/>
    <property type="project" value="UniProtKB-KW"/>
</dbReference>
<dbReference type="InterPro" id="IPR003594">
    <property type="entry name" value="HATPase_dom"/>
</dbReference>
<dbReference type="PANTHER" id="PTHR24421:SF10">
    <property type="entry name" value="NITRATE_NITRITE SENSOR PROTEIN NARQ"/>
    <property type="match status" value="1"/>
</dbReference>
<feature type="transmembrane region" description="Helical" evidence="10">
    <location>
        <begin position="34"/>
        <end position="55"/>
    </location>
</feature>
<reference evidence="13 14" key="1">
    <citation type="submission" date="2024-06" db="EMBL/GenBank/DDBJ databases">
        <title>Draft genome sequence of Geodermatophilus badlandi, a novel member of the Geodermatophilaceae isolated from badland sedimentary rocks in the Red desert, Wyoming, USA.</title>
        <authorList>
            <person name="Ben Tekaya S."/>
            <person name="Nouioui I."/>
            <person name="Flores G.M."/>
            <person name="Shaal M.N."/>
            <person name="Bredoire F."/>
            <person name="Basile F."/>
            <person name="Van Diepen L."/>
            <person name="Ward N.L."/>
        </authorList>
    </citation>
    <scope>NUCLEOTIDE SEQUENCE [LARGE SCALE GENOMIC DNA]</scope>
    <source>
        <strain evidence="13 14">WL48A</strain>
    </source>
</reference>
<dbReference type="EMBL" id="JBFNXQ010000164">
    <property type="protein sequence ID" value="MEX5721759.1"/>
    <property type="molecule type" value="Genomic_DNA"/>
</dbReference>
<accession>A0ABV3XME2</accession>
<comment type="catalytic activity">
    <reaction evidence="1">
        <text>ATP + protein L-histidine = ADP + protein N-phospho-L-histidine.</text>
        <dbReference type="EC" id="2.7.13.3"/>
    </reaction>
</comment>
<evidence type="ECO:0000313" key="14">
    <source>
        <dbReference type="Proteomes" id="UP001560045"/>
    </source>
</evidence>
<dbReference type="Gene3D" id="1.20.5.1930">
    <property type="match status" value="1"/>
</dbReference>
<comment type="caution">
    <text evidence="13">The sequence shown here is derived from an EMBL/GenBank/DDBJ whole genome shotgun (WGS) entry which is preliminary data.</text>
</comment>
<feature type="compositionally biased region" description="Low complexity" evidence="9">
    <location>
        <begin position="320"/>
        <end position="331"/>
    </location>
</feature>
<dbReference type="Gene3D" id="3.30.565.10">
    <property type="entry name" value="Histidine kinase-like ATPase, C-terminal domain"/>
    <property type="match status" value="1"/>
</dbReference>
<feature type="transmembrane region" description="Helical" evidence="10">
    <location>
        <begin position="61"/>
        <end position="90"/>
    </location>
</feature>
<dbReference type="InterPro" id="IPR050482">
    <property type="entry name" value="Sensor_HK_TwoCompSys"/>
</dbReference>
<evidence type="ECO:0000256" key="1">
    <source>
        <dbReference type="ARBA" id="ARBA00000085"/>
    </source>
</evidence>
<evidence type="ECO:0000256" key="9">
    <source>
        <dbReference type="SAM" id="MobiDB-lite"/>
    </source>
</evidence>
<dbReference type="Proteomes" id="UP001560045">
    <property type="component" value="Unassembled WGS sequence"/>
</dbReference>
<keyword evidence="14" id="KW-1185">Reference proteome</keyword>
<evidence type="ECO:0000256" key="10">
    <source>
        <dbReference type="SAM" id="Phobius"/>
    </source>
</evidence>
<evidence type="ECO:0000256" key="8">
    <source>
        <dbReference type="ARBA" id="ARBA00023012"/>
    </source>
</evidence>
<keyword evidence="3" id="KW-0597">Phosphoprotein</keyword>
<dbReference type="EC" id="2.7.13.3" evidence="2"/>
<dbReference type="InterPro" id="IPR011712">
    <property type="entry name" value="Sig_transdc_His_kin_sub3_dim/P"/>
</dbReference>
<protein>
    <recommendedName>
        <fullName evidence="2">histidine kinase</fullName>
        <ecNumber evidence="2">2.7.13.3</ecNumber>
    </recommendedName>
</protein>
<dbReference type="Pfam" id="PF07730">
    <property type="entry name" value="HisKA_3"/>
    <property type="match status" value="1"/>
</dbReference>
<keyword evidence="4" id="KW-0808">Transferase</keyword>
<dbReference type="Pfam" id="PF02518">
    <property type="entry name" value="HATPase_c"/>
    <property type="match status" value="1"/>
</dbReference>
<evidence type="ECO:0000256" key="7">
    <source>
        <dbReference type="ARBA" id="ARBA00022840"/>
    </source>
</evidence>
<keyword evidence="7" id="KW-0067">ATP-binding</keyword>
<evidence type="ECO:0000256" key="4">
    <source>
        <dbReference type="ARBA" id="ARBA00022679"/>
    </source>
</evidence>
<name>A0ABV3XME2_9ACTN</name>
<keyword evidence="6 13" id="KW-0418">Kinase</keyword>
<keyword evidence="8" id="KW-0902">Two-component regulatory system</keyword>
<feature type="domain" description="Signal transduction histidine kinase subgroup 3 dimerisation and phosphoacceptor" evidence="12">
    <location>
        <begin position="177"/>
        <end position="242"/>
    </location>
</feature>
<dbReference type="SUPFAM" id="SSF55874">
    <property type="entry name" value="ATPase domain of HSP90 chaperone/DNA topoisomerase II/histidine kinase"/>
    <property type="match status" value="1"/>
</dbReference>
<evidence type="ECO:0000256" key="6">
    <source>
        <dbReference type="ARBA" id="ARBA00022777"/>
    </source>
</evidence>
<feature type="transmembrane region" description="Helical" evidence="10">
    <location>
        <begin position="134"/>
        <end position="153"/>
    </location>
</feature>
<dbReference type="RefSeq" id="WP_369210552.1">
    <property type="nucleotide sequence ID" value="NZ_JBFNXQ010000164.1"/>
</dbReference>
<feature type="region of interest" description="Disordered" evidence="9">
    <location>
        <begin position="320"/>
        <end position="347"/>
    </location>
</feature>
<organism evidence="13 14">
    <name type="scientific">Geodermatophilus maliterrae</name>
    <dbReference type="NCBI Taxonomy" id="3162531"/>
    <lineage>
        <taxon>Bacteria</taxon>
        <taxon>Bacillati</taxon>
        <taxon>Actinomycetota</taxon>
        <taxon>Actinomycetes</taxon>
        <taxon>Geodermatophilales</taxon>
        <taxon>Geodermatophilaceae</taxon>
        <taxon>Geodermatophilus</taxon>
    </lineage>
</organism>
<proteinExistence type="predicted"/>
<evidence type="ECO:0000256" key="2">
    <source>
        <dbReference type="ARBA" id="ARBA00012438"/>
    </source>
</evidence>
<dbReference type="PANTHER" id="PTHR24421">
    <property type="entry name" value="NITRATE/NITRITE SENSOR PROTEIN NARX-RELATED"/>
    <property type="match status" value="1"/>
</dbReference>
<dbReference type="InterPro" id="IPR036890">
    <property type="entry name" value="HATPase_C_sf"/>
</dbReference>